<feature type="repeat" description="WD" evidence="3">
    <location>
        <begin position="93"/>
        <end position="135"/>
    </location>
</feature>
<protein>
    <submittedName>
        <fullName evidence="7">GEMIN5 protein</fullName>
    </submittedName>
</protein>
<dbReference type="GO" id="GO:0000387">
    <property type="term" value="P:spliceosomal snRNP assembly"/>
    <property type="evidence" value="ECO:0007669"/>
    <property type="project" value="TreeGrafter"/>
</dbReference>
<evidence type="ECO:0000259" key="6">
    <source>
        <dbReference type="Pfam" id="PF23777"/>
    </source>
</evidence>
<dbReference type="SMART" id="SM00320">
    <property type="entry name" value="WD40"/>
    <property type="match status" value="2"/>
</dbReference>
<feature type="compositionally biased region" description="Polar residues" evidence="4">
    <location>
        <begin position="797"/>
        <end position="813"/>
    </location>
</feature>
<name>A0A8K0AJF4_BRALA</name>
<feature type="region of interest" description="Disordered" evidence="4">
    <location>
        <begin position="128"/>
        <end position="170"/>
    </location>
</feature>
<dbReference type="SUPFAM" id="SSF50978">
    <property type="entry name" value="WD40 repeat-like"/>
    <property type="match status" value="1"/>
</dbReference>
<dbReference type="InterPro" id="IPR056421">
    <property type="entry name" value="TPR_GEMI5"/>
</dbReference>
<dbReference type="Pfam" id="PF23777">
    <property type="entry name" value="GEMI5_RBS"/>
    <property type="match status" value="1"/>
</dbReference>
<dbReference type="Pfam" id="PF00400">
    <property type="entry name" value="WD40"/>
    <property type="match status" value="2"/>
</dbReference>
<evidence type="ECO:0000256" key="3">
    <source>
        <dbReference type="PROSITE-ProRule" id="PRU00221"/>
    </source>
</evidence>
<feature type="compositionally biased region" description="Basic and acidic residues" evidence="4">
    <location>
        <begin position="155"/>
        <end position="164"/>
    </location>
</feature>
<feature type="compositionally biased region" description="Basic and acidic residues" evidence="4">
    <location>
        <begin position="129"/>
        <end position="141"/>
    </location>
</feature>
<keyword evidence="2" id="KW-0677">Repeat</keyword>
<dbReference type="AlphaFoldDB" id="A0A8K0AJF4"/>
<dbReference type="PROSITE" id="PS50082">
    <property type="entry name" value="WD_REPEATS_2"/>
    <property type="match status" value="2"/>
</dbReference>
<dbReference type="InterPro" id="IPR001680">
    <property type="entry name" value="WD40_rpt"/>
</dbReference>
<feature type="repeat" description="WD" evidence="3">
    <location>
        <begin position="50"/>
        <end position="92"/>
    </location>
</feature>
<evidence type="ECO:0000256" key="1">
    <source>
        <dbReference type="ARBA" id="ARBA00022574"/>
    </source>
</evidence>
<reference evidence="7" key="1">
    <citation type="submission" date="2022-01" db="EMBL/GenBank/DDBJ databases">
        <authorList>
            <person name="Braso-Vives M."/>
        </authorList>
    </citation>
    <scope>NUCLEOTIDE SEQUENCE</scope>
</reference>
<dbReference type="InterPro" id="IPR052640">
    <property type="entry name" value="Gemin-5"/>
</dbReference>
<dbReference type="GO" id="GO:0003730">
    <property type="term" value="F:mRNA 3'-UTR binding"/>
    <property type="evidence" value="ECO:0007669"/>
    <property type="project" value="TreeGrafter"/>
</dbReference>
<dbReference type="EMBL" id="OV696694">
    <property type="protein sequence ID" value="CAH1274598.1"/>
    <property type="molecule type" value="Genomic_DNA"/>
</dbReference>
<dbReference type="PROSITE" id="PS00678">
    <property type="entry name" value="WD_REPEATS_1"/>
    <property type="match status" value="1"/>
</dbReference>
<dbReference type="InterPro" id="IPR015943">
    <property type="entry name" value="WD40/YVTN_repeat-like_dom_sf"/>
</dbReference>
<dbReference type="InterPro" id="IPR056420">
    <property type="entry name" value="GEMI5_RBS"/>
</dbReference>
<dbReference type="Gene3D" id="2.130.10.10">
    <property type="entry name" value="YVTN repeat-like/Quinoprotein amine dehydrogenase"/>
    <property type="match status" value="1"/>
</dbReference>
<feature type="compositionally biased region" description="Basic and acidic residues" evidence="4">
    <location>
        <begin position="816"/>
        <end position="825"/>
    </location>
</feature>
<feature type="domain" description="Gem-associated protein 5 RBS" evidence="6">
    <location>
        <begin position="636"/>
        <end position="886"/>
    </location>
</feature>
<feature type="domain" description="Gem-associated protein 5 TPR" evidence="5">
    <location>
        <begin position="345"/>
        <end position="552"/>
    </location>
</feature>
<proteinExistence type="predicted"/>
<evidence type="ECO:0000259" key="5">
    <source>
        <dbReference type="Pfam" id="PF23774"/>
    </source>
</evidence>
<keyword evidence="8" id="KW-1185">Reference proteome</keyword>
<keyword evidence="1 3" id="KW-0853">WD repeat</keyword>
<dbReference type="InterPro" id="IPR019775">
    <property type="entry name" value="WD40_repeat_CS"/>
</dbReference>
<evidence type="ECO:0000256" key="4">
    <source>
        <dbReference type="SAM" id="MobiDB-lite"/>
    </source>
</evidence>
<organism evidence="7 8">
    <name type="scientific">Branchiostoma lanceolatum</name>
    <name type="common">Common lancelet</name>
    <name type="synonym">Amphioxus lanceolatum</name>
    <dbReference type="NCBI Taxonomy" id="7740"/>
    <lineage>
        <taxon>Eukaryota</taxon>
        <taxon>Metazoa</taxon>
        <taxon>Chordata</taxon>
        <taxon>Cephalochordata</taxon>
        <taxon>Leptocardii</taxon>
        <taxon>Amphioxiformes</taxon>
        <taxon>Branchiostomatidae</taxon>
        <taxon>Branchiostoma</taxon>
    </lineage>
</organism>
<evidence type="ECO:0000313" key="7">
    <source>
        <dbReference type="EMBL" id="CAH1274598.1"/>
    </source>
</evidence>
<dbReference type="PROSITE" id="PS50294">
    <property type="entry name" value="WD_REPEATS_REGION"/>
    <property type="match status" value="2"/>
</dbReference>
<sequence length="1071" mass="118181">MSPDIPADYSYWLAVASNQSDVHVHNLQAVIGADTQPDVPPVLSEPFRQAKGHKAKVVDLSWNPYRPGWLVSASYDNTAQVWDMTKEKAVSNFRGHQGRVLSVQWSPVDLDMVYSGGDDFSVQSWKISQQEHKEPPIDHKVPGRKPKSKGKAKNRGTEPHKPQDLKQPGVTRGQGEVVAALSCPTPSHVISREVGNTTTILESEELLILLEEKRAQLMGRQKAGDSIAAVAQHDHCDGDSSSVSFEGQEGAGQLKGQRSLTVEAVLPQQRTSDTAVIPVVESAAEGRDSRVHRKKKKGRSLFPLSANMDNRAKCHLQQDCLTLADLMYERGDRDVASGSGDLIGLGLFFDRKSLYKTFREESLNHLENGHLDHSLQLAIWKGDIVGALQMASQHGQLTDWLVAMAPLAGHDVWLQTVEAYAQQLCGQDQLYKAVTFLMACHKVPEAIVLLKNKKMFREAVALAKVRLSPHDPVLLDVYDAWATELQKDHYEQAAKCYLAMQQPCDAAAVLARRGDLDTLRVAAKIADAAGSEDQLSSVACRYAYECQLQCKWLEGQDLLKNHKQLQVHRLNLCLHEVLVHGLYNIGCLSQGWAQMMVPYSWGELGRPISLPEFSLHTGESDPLCPWSPYLVQGQSFLGYVVQVWCQFSGLDLTTGNILQLCQQLAATLTTGSKPANTAKLLSAVSCQVTTGLLYLIGGDVPQAVTHFVSAVHLTHDRGQYHIMKGLLQMLLPQGHLSLTQLEQMLTGKECLEAEVNSTTPQHVLSCLSAFYHVATLYELWWGGDGYLMPSATVHPQSGSNDGSCTIKAATSTPAKPGEDRRKDSKSPASCQRFTVFKQQLQAISAAVLIPDIARRYALEEQLVELESALHGAVSNQRSRLLKSTNSTVQTDGKDTCSTLQTDGKDICSTLQTDDKDTCSTLETDDKDTCSTLQTDDKDTCSTLQTDDKDTCSTLQTDDKDTCSTLQTEGNSQMMDGMGVQQLETCQDIIQGTQLSQLQEQLSAIPQGYRTLPFPEPVELAMTLVYLCCHWPHQHDIVAAVGQGVISWGLTHAWKSSQHQYFTRWFNRMSRT</sequence>
<dbReference type="GO" id="GO:0005634">
    <property type="term" value="C:nucleus"/>
    <property type="evidence" value="ECO:0007669"/>
    <property type="project" value="TreeGrafter"/>
</dbReference>
<dbReference type="InterPro" id="IPR036322">
    <property type="entry name" value="WD40_repeat_dom_sf"/>
</dbReference>
<dbReference type="GO" id="GO:0032797">
    <property type="term" value="C:SMN complex"/>
    <property type="evidence" value="ECO:0007669"/>
    <property type="project" value="TreeGrafter"/>
</dbReference>
<dbReference type="Pfam" id="PF23774">
    <property type="entry name" value="TPR_GEMI5"/>
    <property type="match status" value="1"/>
</dbReference>
<dbReference type="PANTHER" id="PTHR46362:SF1">
    <property type="entry name" value="GEM-ASSOCIATED PROTEIN 5"/>
    <property type="match status" value="1"/>
</dbReference>
<accession>A0A8K0AJF4</accession>
<dbReference type="Proteomes" id="UP000838412">
    <property type="component" value="Chromosome 9"/>
</dbReference>
<dbReference type="PANTHER" id="PTHR46362">
    <property type="entry name" value="GEM-ASSOCIATED PROTEIN 5"/>
    <property type="match status" value="1"/>
</dbReference>
<dbReference type="OrthoDB" id="7326421at2759"/>
<gene>
    <name evidence="7" type="primary">GEMIN5</name>
    <name evidence="7" type="ORF">BLAG_LOCUS25564</name>
</gene>
<evidence type="ECO:0000256" key="2">
    <source>
        <dbReference type="ARBA" id="ARBA00022737"/>
    </source>
</evidence>
<feature type="compositionally biased region" description="Basic residues" evidence="4">
    <location>
        <begin position="142"/>
        <end position="154"/>
    </location>
</feature>
<feature type="region of interest" description="Disordered" evidence="4">
    <location>
        <begin position="797"/>
        <end position="827"/>
    </location>
</feature>
<evidence type="ECO:0000313" key="8">
    <source>
        <dbReference type="Proteomes" id="UP000838412"/>
    </source>
</evidence>